<dbReference type="Proteomes" id="UP000681722">
    <property type="component" value="Unassembled WGS sequence"/>
</dbReference>
<organism evidence="1 3">
    <name type="scientific">Didymodactylos carnosus</name>
    <dbReference type="NCBI Taxonomy" id="1234261"/>
    <lineage>
        <taxon>Eukaryota</taxon>
        <taxon>Metazoa</taxon>
        <taxon>Spiralia</taxon>
        <taxon>Gnathifera</taxon>
        <taxon>Rotifera</taxon>
        <taxon>Eurotatoria</taxon>
        <taxon>Bdelloidea</taxon>
        <taxon>Philodinida</taxon>
        <taxon>Philodinidae</taxon>
        <taxon>Didymodactylos</taxon>
    </lineage>
</organism>
<feature type="non-terminal residue" evidence="1">
    <location>
        <position position="1"/>
    </location>
</feature>
<accession>A0A816BNQ8</accession>
<dbReference type="AlphaFoldDB" id="A0A816BNQ8"/>
<keyword evidence="3" id="KW-1185">Reference proteome</keyword>
<name>A0A816BNQ8_9BILA</name>
<evidence type="ECO:0000313" key="1">
    <source>
        <dbReference type="EMBL" id="CAF1612534.1"/>
    </source>
</evidence>
<dbReference type="Proteomes" id="UP000663829">
    <property type="component" value="Unassembled WGS sequence"/>
</dbReference>
<dbReference type="EMBL" id="CAJNOQ010038439">
    <property type="protein sequence ID" value="CAF1612534.1"/>
    <property type="molecule type" value="Genomic_DNA"/>
</dbReference>
<comment type="caution">
    <text evidence="1">The sequence shown here is derived from an EMBL/GenBank/DDBJ whole genome shotgun (WGS) entry which is preliminary data.</text>
</comment>
<evidence type="ECO:0000313" key="3">
    <source>
        <dbReference type="Proteomes" id="UP000663829"/>
    </source>
</evidence>
<sequence length="25" mass="2725">LSTSCKSSYVDLIAEAAIERVTRVL</sequence>
<reference evidence="1" key="1">
    <citation type="submission" date="2021-02" db="EMBL/GenBank/DDBJ databases">
        <authorList>
            <person name="Nowell W R."/>
        </authorList>
    </citation>
    <scope>NUCLEOTIDE SEQUENCE</scope>
</reference>
<proteinExistence type="predicted"/>
<gene>
    <name evidence="1" type="ORF">GPM918_LOCUS43186</name>
    <name evidence="2" type="ORF">SRO942_LOCUS44605</name>
</gene>
<evidence type="ECO:0000313" key="2">
    <source>
        <dbReference type="EMBL" id="CAF4496553.1"/>
    </source>
</evidence>
<dbReference type="EMBL" id="CAJOBC010105241">
    <property type="protein sequence ID" value="CAF4496553.1"/>
    <property type="molecule type" value="Genomic_DNA"/>
</dbReference>
<protein>
    <submittedName>
        <fullName evidence="1">Uncharacterized protein</fullName>
    </submittedName>
</protein>